<feature type="chain" id="PRO_5002844949" description="Lipoprotein" evidence="1">
    <location>
        <begin position="22"/>
        <end position="179"/>
    </location>
</feature>
<comment type="caution">
    <text evidence="2">The sequence shown here is derived from an EMBL/GenBank/DDBJ whole genome shotgun (WGS) entry which is preliminary data.</text>
</comment>
<reference evidence="2 3" key="2">
    <citation type="submission" date="2008-10" db="EMBL/GenBank/DDBJ databases">
        <title>Draft genome sequence of Clostridium hiranonis (DSM 13275).</title>
        <authorList>
            <person name="Sudarsanam P."/>
            <person name="Ley R."/>
            <person name="Guruge J."/>
            <person name="Turnbaugh P.J."/>
            <person name="Mahowald M."/>
            <person name="Liep D."/>
            <person name="Gordon J."/>
        </authorList>
    </citation>
    <scope>NUCLEOTIDE SEQUENCE [LARGE SCALE GENOMIC DNA]</scope>
    <source>
        <strain evidence="2 3">DSM 13275</strain>
    </source>
</reference>
<dbReference type="eggNOG" id="ENOG5030G2Y">
    <property type="taxonomic scope" value="Bacteria"/>
</dbReference>
<dbReference type="AlphaFoldDB" id="B6FWZ5"/>
<sequence length="179" mass="21119">MKKIIILFAMMTLVLSGCSKAKTNAEQEELTEERIREVSEMNDEFTDLRFESELEWYNDFITPIKENNWNVSKEELESILDDVKEKREAIKKIDKEEIKVYLDDRYSKLDKDGEDKELKEKLDTEYKKIPTSLEGMNQILDIIENDIKLGLDGSFNSDDKSKIENSFDEIIKIYEDKIQ</sequence>
<dbReference type="PROSITE" id="PS51257">
    <property type="entry name" value="PROKAR_LIPOPROTEIN"/>
    <property type="match status" value="1"/>
</dbReference>
<evidence type="ECO:0000313" key="2">
    <source>
        <dbReference type="EMBL" id="EEA86056.1"/>
    </source>
</evidence>
<evidence type="ECO:0000313" key="3">
    <source>
        <dbReference type="Proteomes" id="UP000003178"/>
    </source>
</evidence>
<organism evidence="2 3">
    <name type="scientific">Peptacetobacter hiranonis (strain DSM 13275 / JCM 10541 / KCTC 15199 / TO-931)</name>
    <name type="common">Clostridium hiranonis</name>
    <dbReference type="NCBI Taxonomy" id="500633"/>
    <lineage>
        <taxon>Bacteria</taxon>
        <taxon>Bacillati</taxon>
        <taxon>Bacillota</taxon>
        <taxon>Clostridia</taxon>
        <taxon>Peptostreptococcales</taxon>
        <taxon>Peptostreptococcaceae</taxon>
        <taxon>Peptacetobacter</taxon>
    </lineage>
</organism>
<dbReference type="OrthoDB" id="9995246at2"/>
<name>B6FWZ5_PEPHT</name>
<evidence type="ECO:0008006" key="4">
    <source>
        <dbReference type="Google" id="ProtNLM"/>
    </source>
</evidence>
<feature type="signal peptide" evidence="1">
    <location>
        <begin position="1"/>
        <end position="21"/>
    </location>
</feature>
<keyword evidence="3" id="KW-1185">Reference proteome</keyword>
<dbReference type="STRING" id="500633.CLOHIR_00394"/>
<protein>
    <recommendedName>
        <fullName evidence="4">Lipoprotein</fullName>
    </recommendedName>
</protein>
<dbReference type="Proteomes" id="UP000003178">
    <property type="component" value="Unassembled WGS sequence"/>
</dbReference>
<gene>
    <name evidence="2" type="ORF">CLOHIR_00394</name>
</gene>
<evidence type="ECO:0000256" key="1">
    <source>
        <dbReference type="SAM" id="SignalP"/>
    </source>
</evidence>
<accession>B6FWZ5</accession>
<keyword evidence="1" id="KW-0732">Signal</keyword>
<reference evidence="2 3" key="1">
    <citation type="submission" date="2008-09" db="EMBL/GenBank/DDBJ databases">
        <authorList>
            <person name="Fulton L."/>
            <person name="Clifton S."/>
            <person name="Fulton B."/>
            <person name="Xu J."/>
            <person name="Minx P."/>
            <person name="Pepin K.H."/>
            <person name="Johnson M."/>
            <person name="Thiruvilangam P."/>
            <person name="Bhonagiri V."/>
            <person name="Nash W.E."/>
            <person name="Mardis E.R."/>
            <person name="Wilson R.K."/>
        </authorList>
    </citation>
    <scope>NUCLEOTIDE SEQUENCE [LARGE SCALE GENOMIC DNA]</scope>
    <source>
        <strain evidence="2 3">DSM 13275</strain>
    </source>
</reference>
<dbReference type="HOGENOM" id="CLU_1501000_0_0_9"/>
<proteinExistence type="predicted"/>
<dbReference type="EMBL" id="ABWP01000011">
    <property type="protein sequence ID" value="EEA86056.1"/>
    <property type="molecule type" value="Genomic_DNA"/>
</dbReference>
<dbReference type="RefSeq" id="WP_006439316.1">
    <property type="nucleotide sequence ID" value="NZ_DS995355.1"/>
</dbReference>